<sequence>MLPGPPAAHPTLARPASQGPMSTPSSSPKIALIGASGFIGLRTTEILTQRADLTLIPLVRSPASLAVLARQALDWRIASFVEVAPLAAALKGCDICIHAAIGDAAQIVHMAKVTYDACAAAGVRRLVWLSSASVFGQNCPTGTDDSTPLHDRHPLIYNNAKVHAERALQKCARDRRVELVMLRPGVVFGPRSRWITDPAADLRADRAGWLNHGKGICNTIYVDNLVEAMRLAAITPGVAGETFIVGDAETVTWREFLLPIAQHLGLDETAFTDLPVPAFAPERASRFTAFTLTPAYARAGQAVPYRLKRIVKGVLKAWPTPSSGAGAWVLRSSAKPASLTQELSLLQQCPWKLPHAHATARLGYQPPVTFAEGMKRSLAWLDFVTDARPA</sequence>
<dbReference type="InterPro" id="IPR051783">
    <property type="entry name" value="NAD(P)-dependent_oxidoreduct"/>
</dbReference>
<dbReference type="SUPFAM" id="SSF51735">
    <property type="entry name" value="NAD(P)-binding Rossmann-fold domains"/>
    <property type="match status" value="1"/>
</dbReference>
<dbReference type="PANTHER" id="PTHR48079:SF6">
    <property type="entry name" value="NAD(P)-BINDING DOMAIN-CONTAINING PROTEIN-RELATED"/>
    <property type="match status" value="1"/>
</dbReference>
<keyword evidence="4" id="KW-1185">Reference proteome</keyword>
<dbReference type="Pfam" id="PF13460">
    <property type="entry name" value="NAD_binding_10"/>
    <property type="match status" value="1"/>
</dbReference>
<dbReference type="AlphaFoldDB" id="A0A290Q3P3"/>
<protein>
    <recommendedName>
        <fullName evidence="2">NAD(P)-binding domain-containing protein</fullName>
    </recommendedName>
</protein>
<dbReference type="Proteomes" id="UP000217265">
    <property type="component" value="Chromosome"/>
</dbReference>
<organism evidence="3 4">
    <name type="scientific">Nibricoccus aquaticus</name>
    <dbReference type="NCBI Taxonomy" id="2576891"/>
    <lineage>
        <taxon>Bacteria</taxon>
        <taxon>Pseudomonadati</taxon>
        <taxon>Verrucomicrobiota</taxon>
        <taxon>Opitutia</taxon>
        <taxon>Opitutales</taxon>
        <taxon>Opitutaceae</taxon>
        <taxon>Nibricoccus</taxon>
    </lineage>
</organism>
<dbReference type="InterPro" id="IPR036291">
    <property type="entry name" value="NAD(P)-bd_dom_sf"/>
</dbReference>
<feature type="region of interest" description="Disordered" evidence="1">
    <location>
        <begin position="1"/>
        <end position="27"/>
    </location>
</feature>
<dbReference type="Gene3D" id="3.40.50.720">
    <property type="entry name" value="NAD(P)-binding Rossmann-like Domain"/>
    <property type="match status" value="1"/>
</dbReference>
<evidence type="ECO:0000313" key="3">
    <source>
        <dbReference type="EMBL" id="ATC63289.1"/>
    </source>
</evidence>
<name>A0A290Q3P3_9BACT</name>
<dbReference type="PANTHER" id="PTHR48079">
    <property type="entry name" value="PROTEIN YEEZ"/>
    <property type="match status" value="1"/>
</dbReference>
<reference evidence="3 4" key="1">
    <citation type="submission" date="2017-09" db="EMBL/GenBank/DDBJ databases">
        <title>Complete genome sequence of Verrucomicrobial strain HZ-65, isolated from freshwater.</title>
        <authorList>
            <person name="Choi A."/>
        </authorList>
    </citation>
    <scope>NUCLEOTIDE SEQUENCE [LARGE SCALE GENOMIC DNA]</scope>
    <source>
        <strain evidence="3 4">HZ-65</strain>
    </source>
</reference>
<gene>
    <name evidence="3" type="ORF">CMV30_04580</name>
</gene>
<evidence type="ECO:0000313" key="4">
    <source>
        <dbReference type="Proteomes" id="UP000217265"/>
    </source>
</evidence>
<proteinExistence type="predicted"/>
<feature type="domain" description="NAD(P)-binding" evidence="2">
    <location>
        <begin position="34"/>
        <end position="186"/>
    </location>
</feature>
<dbReference type="OrthoDB" id="9801056at2"/>
<dbReference type="InterPro" id="IPR016040">
    <property type="entry name" value="NAD(P)-bd_dom"/>
</dbReference>
<dbReference type="GO" id="GO:0004029">
    <property type="term" value="F:aldehyde dehydrogenase (NAD+) activity"/>
    <property type="evidence" value="ECO:0007669"/>
    <property type="project" value="TreeGrafter"/>
</dbReference>
<dbReference type="KEGG" id="vbh:CMV30_04580"/>
<evidence type="ECO:0000259" key="2">
    <source>
        <dbReference type="Pfam" id="PF13460"/>
    </source>
</evidence>
<accession>A0A290Q3P3</accession>
<evidence type="ECO:0000256" key="1">
    <source>
        <dbReference type="SAM" id="MobiDB-lite"/>
    </source>
</evidence>
<dbReference type="GO" id="GO:0005737">
    <property type="term" value="C:cytoplasm"/>
    <property type="evidence" value="ECO:0007669"/>
    <property type="project" value="TreeGrafter"/>
</dbReference>
<dbReference type="EMBL" id="CP023344">
    <property type="protein sequence ID" value="ATC63289.1"/>
    <property type="molecule type" value="Genomic_DNA"/>
</dbReference>